<evidence type="ECO:0000313" key="3">
    <source>
        <dbReference type="Proteomes" id="UP000316621"/>
    </source>
</evidence>
<dbReference type="Proteomes" id="UP000316621">
    <property type="component" value="Chromosome 3"/>
</dbReference>
<organism evidence="2 3">
    <name type="scientific">Papaver somniferum</name>
    <name type="common">Opium poppy</name>
    <dbReference type="NCBI Taxonomy" id="3469"/>
    <lineage>
        <taxon>Eukaryota</taxon>
        <taxon>Viridiplantae</taxon>
        <taxon>Streptophyta</taxon>
        <taxon>Embryophyta</taxon>
        <taxon>Tracheophyta</taxon>
        <taxon>Spermatophyta</taxon>
        <taxon>Magnoliopsida</taxon>
        <taxon>Ranunculales</taxon>
        <taxon>Papaveraceae</taxon>
        <taxon>Papaveroideae</taxon>
        <taxon>Papaver</taxon>
    </lineage>
</organism>
<name>A0A4Y7J2X5_PAPSO</name>
<feature type="region of interest" description="Disordered" evidence="1">
    <location>
        <begin position="87"/>
        <end position="127"/>
    </location>
</feature>
<dbReference type="AlphaFoldDB" id="A0A4Y7J2X5"/>
<protein>
    <submittedName>
        <fullName evidence="2">Uncharacterized protein</fullName>
    </submittedName>
</protein>
<gene>
    <name evidence="2" type="ORF">C5167_014348</name>
</gene>
<dbReference type="OrthoDB" id="1915582at2759"/>
<feature type="compositionally biased region" description="Basic and acidic residues" evidence="1">
    <location>
        <begin position="93"/>
        <end position="107"/>
    </location>
</feature>
<sequence>MKEVMKNCIVRKKEGSTAIRINEANEMLRKKGSETPTVNPSPYRMPHQLMIIPAIPLKTHPPPAREIHRVTEEGVCMRRKSLVVKNMTYKMQQEPKDRAKNEQKEVTNKTIQMNKEKSKGVGPASAQ</sequence>
<proteinExistence type="predicted"/>
<dbReference type="Gramene" id="RZC55493">
    <property type="protein sequence ID" value="RZC55493"/>
    <property type="gene ID" value="C5167_014348"/>
</dbReference>
<dbReference type="EMBL" id="CM010717">
    <property type="protein sequence ID" value="RZC55493.1"/>
    <property type="molecule type" value="Genomic_DNA"/>
</dbReference>
<evidence type="ECO:0000256" key="1">
    <source>
        <dbReference type="SAM" id="MobiDB-lite"/>
    </source>
</evidence>
<accession>A0A4Y7J2X5</accession>
<reference evidence="2 3" key="1">
    <citation type="journal article" date="2018" name="Science">
        <title>The opium poppy genome and morphinan production.</title>
        <authorList>
            <person name="Guo L."/>
            <person name="Winzer T."/>
            <person name="Yang X."/>
            <person name="Li Y."/>
            <person name="Ning Z."/>
            <person name="He Z."/>
            <person name="Teodor R."/>
            <person name="Lu Y."/>
            <person name="Bowser T.A."/>
            <person name="Graham I.A."/>
            <person name="Ye K."/>
        </authorList>
    </citation>
    <scope>NUCLEOTIDE SEQUENCE [LARGE SCALE GENOMIC DNA]</scope>
    <source>
        <strain evidence="3">cv. HN1</strain>
        <tissue evidence="2">Leaves</tissue>
    </source>
</reference>
<keyword evidence="3" id="KW-1185">Reference proteome</keyword>
<evidence type="ECO:0000313" key="2">
    <source>
        <dbReference type="EMBL" id="RZC55493.1"/>
    </source>
</evidence>